<protein>
    <submittedName>
        <fullName evidence="2">Transmembrane protein, putative</fullName>
    </submittedName>
</protein>
<dbReference type="EMBL" id="KL402768">
    <property type="protein sequence ID" value="KEH17107.1"/>
    <property type="molecule type" value="Genomic_DNA"/>
</dbReference>
<dbReference type="AlphaFoldDB" id="A0A072TI59"/>
<evidence type="ECO:0000313" key="2">
    <source>
        <dbReference type="EMBL" id="KEH17107.1"/>
    </source>
</evidence>
<accession>A0A072TI59</accession>
<dbReference type="HOGENOM" id="CLU_864269_0_0_1"/>
<evidence type="ECO:0000313" key="4">
    <source>
        <dbReference type="Proteomes" id="UP000002051"/>
    </source>
</evidence>
<proteinExistence type="predicted"/>
<reference evidence="2 4" key="1">
    <citation type="journal article" date="2011" name="Nature">
        <title>The Medicago genome provides insight into the evolution of rhizobial symbioses.</title>
        <authorList>
            <person name="Young N.D."/>
            <person name="Debelle F."/>
            <person name="Oldroyd G.E."/>
            <person name="Geurts R."/>
            <person name="Cannon S.B."/>
            <person name="Udvardi M.K."/>
            <person name="Benedito V.A."/>
            <person name="Mayer K.F."/>
            <person name="Gouzy J."/>
            <person name="Schoof H."/>
            <person name="Van de Peer Y."/>
            <person name="Proost S."/>
            <person name="Cook D.R."/>
            <person name="Meyers B.C."/>
            <person name="Spannagl M."/>
            <person name="Cheung F."/>
            <person name="De Mita S."/>
            <person name="Krishnakumar V."/>
            <person name="Gundlach H."/>
            <person name="Zhou S."/>
            <person name="Mudge J."/>
            <person name="Bharti A.K."/>
            <person name="Murray J.D."/>
            <person name="Naoumkina M.A."/>
            <person name="Rosen B."/>
            <person name="Silverstein K.A."/>
            <person name="Tang H."/>
            <person name="Rombauts S."/>
            <person name="Zhao P.X."/>
            <person name="Zhou P."/>
            <person name="Barbe V."/>
            <person name="Bardou P."/>
            <person name="Bechner M."/>
            <person name="Bellec A."/>
            <person name="Berger A."/>
            <person name="Berges H."/>
            <person name="Bidwell S."/>
            <person name="Bisseling T."/>
            <person name="Choisne N."/>
            <person name="Couloux A."/>
            <person name="Denny R."/>
            <person name="Deshpande S."/>
            <person name="Dai X."/>
            <person name="Doyle J.J."/>
            <person name="Dudez A.M."/>
            <person name="Farmer A.D."/>
            <person name="Fouteau S."/>
            <person name="Franken C."/>
            <person name="Gibelin C."/>
            <person name="Gish J."/>
            <person name="Goldstein S."/>
            <person name="Gonzalez A.J."/>
            <person name="Green P.J."/>
            <person name="Hallab A."/>
            <person name="Hartog M."/>
            <person name="Hua A."/>
            <person name="Humphray S.J."/>
            <person name="Jeong D.H."/>
            <person name="Jing Y."/>
            <person name="Jocker A."/>
            <person name="Kenton S.M."/>
            <person name="Kim D.J."/>
            <person name="Klee K."/>
            <person name="Lai H."/>
            <person name="Lang C."/>
            <person name="Lin S."/>
            <person name="Macmil S.L."/>
            <person name="Magdelenat G."/>
            <person name="Matthews L."/>
            <person name="McCorrison J."/>
            <person name="Monaghan E.L."/>
            <person name="Mun J.H."/>
            <person name="Najar F.Z."/>
            <person name="Nicholson C."/>
            <person name="Noirot C."/>
            <person name="O'Bleness M."/>
            <person name="Paule C.R."/>
            <person name="Poulain J."/>
            <person name="Prion F."/>
            <person name="Qin B."/>
            <person name="Qu C."/>
            <person name="Retzel E.F."/>
            <person name="Riddle C."/>
            <person name="Sallet E."/>
            <person name="Samain S."/>
            <person name="Samson N."/>
            <person name="Sanders I."/>
            <person name="Saurat O."/>
            <person name="Scarpelli C."/>
            <person name="Schiex T."/>
            <person name="Segurens B."/>
            <person name="Severin A.J."/>
            <person name="Sherrier D.J."/>
            <person name="Shi R."/>
            <person name="Sims S."/>
            <person name="Singer S.R."/>
            <person name="Sinharoy S."/>
            <person name="Sterck L."/>
            <person name="Viollet A."/>
            <person name="Wang B.B."/>
            <person name="Wang K."/>
            <person name="Wang M."/>
            <person name="Wang X."/>
            <person name="Warfsmann J."/>
            <person name="Weissenbach J."/>
            <person name="White D.D."/>
            <person name="White J.D."/>
            <person name="Wiley G.B."/>
            <person name="Wincker P."/>
            <person name="Xing Y."/>
            <person name="Yang L."/>
            <person name="Yao Z."/>
            <person name="Ying F."/>
            <person name="Zhai J."/>
            <person name="Zhou L."/>
            <person name="Zuber A."/>
            <person name="Denarie J."/>
            <person name="Dixon R.A."/>
            <person name="May G.D."/>
            <person name="Schwartz D.C."/>
            <person name="Rogers J."/>
            <person name="Quetier F."/>
            <person name="Town C.D."/>
            <person name="Roe B.A."/>
        </authorList>
    </citation>
    <scope>NUCLEOTIDE SEQUENCE [LARGE SCALE GENOMIC DNA]</scope>
    <source>
        <strain evidence="2">A17</strain>
        <strain evidence="3 4">cv. Jemalong A17</strain>
    </source>
</reference>
<reference evidence="3" key="3">
    <citation type="submission" date="2015-06" db="UniProtKB">
        <authorList>
            <consortium name="EnsemblPlants"/>
        </authorList>
    </citation>
    <scope>IDENTIFICATION</scope>
    <source>
        <strain evidence="3">cv. Jemalong A17</strain>
    </source>
</reference>
<keyword evidence="4" id="KW-1185">Reference proteome</keyword>
<gene>
    <name evidence="2" type="ORF">MTR_0043s0030</name>
</gene>
<name>A0A072TI59_MEDTR</name>
<keyword evidence="1" id="KW-1133">Transmembrane helix</keyword>
<organism evidence="2 4">
    <name type="scientific">Medicago truncatula</name>
    <name type="common">Barrel medic</name>
    <name type="synonym">Medicago tribuloides</name>
    <dbReference type="NCBI Taxonomy" id="3880"/>
    <lineage>
        <taxon>Eukaryota</taxon>
        <taxon>Viridiplantae</taxon>
        <taxon>Streptophyta</taxon>
        <taxon>Embryophyta</taxon>
        <taxon>Tracheophyta</taxon>
        <taxon>Spermatophyta</taxon>
        <taxon>Magnoliopsida</taxon>
        <taxon>eudicotyledons</taxon>
        <taxon>Gunneridae</taxon>
        <taxon>Pentapetalae</taxon>
        <taxon>rosids</taxon>
        <taxon>fabids</taxon>
        <taxon>Fabales</taxon>
        <taxon>Fabaceae</taxon>
        <taxon>Papilionoideae</taxon>
        <taxon>50 kb inversion clade</taxon>
        <taxon>NPAAA clade</taxon>
        <taxon>Hologalegina</taxon>
        <taxon>IRL clade</taxon>
        <taxon>Trifolieae</taxon>
        <taxon>Medicago</taxon>
    </lineage>
</organism>
<evidence type="ECO:0000313" key="3">
    <source>
        <dbReference type="EnsemblPlants" id="KEH17107"/>
    </source>
</evidence>
<dbReference type="EnsemblPlants" id="KEH17107">
    <property type="protein sequence ID" value="KEH17107"/>
    <property type="gene ID" value="MTR_0043s0030"/>
</dbReference>
<feature type="transmembrane region" description="Helical" evidence="1">
    <location>
        <begin position="206"/>
        <end position="225"/>
    </location>
</feature>
<reference evidence="2 4" key="2">
    <citation type="journal article" date="2014" name="BMC Genomics">
        <title>An improved genome release (version Mt4.0) for the model legume Medicago truncatula.</title>
        <authorList>
            <person name="Tang H."/>
            <person name="Krishnakumar V."/>
            <person name="Bidwell S."/>
            <person name="Rosen B."/>
            <person name="Chan A."/>
            <person name="Zhou S."/>
            <person name="Gentzbittel L."/>
            <person name="Childs K.L."/>
            <person name="Yandell M."/>
            <person name="Gundlach H."/>
            <person name="Mayer K.F."/>
            <person name="Schwartz D.C."/>
            <person name="Town C.D."/>
        </authorList>
    </citation>
    <scope>GENOME REANNOTATION</scope>
    <source>
        <strain evidence="2">A17</strain>
        <strain evidence="3 4">cv. Jemalong A17</strain>
    </source>
</reference>
<keyword evidence="1" id="KW-0472">Membrane</keyword>
<evidence type="ECO:0000256" key="1">
    <source>
        <dbReference type="SAM" id="Phobius"/>
    </source>
</evidence>
<dbReference type="Proteomes" id="UP000002051">
    <property type="component" value="Unassembled WGS sequence"/>
</dbReference>
<sequence length="345" mass="40363">MQLKCNDMILHLIIAKIILRMQENFGRIDDLDLRLMWLIKNRTLVNWPLFFYNKMVSYKLDNIKRLPYPSLLGCVLSSNGVRSDDTLLTKPNPRNGLDIGVVNTMHYYLDGRSNWYYDNGNFWFYDDIVVPVGSSSEETWKKLKEIVTLTMTLRMLKLNKVLNLNGMSQVLASISDIRVFMTQRFNDQDEQFLEINHRGRSHLDMWFAYIAYAGYTYVAYAWFGLKLYLELISMAANSNLNIETSVEKEDDVMYDAEPISCILPNGLSDELINNWKIKEKPRTNGRIDRTYHHKKRKLTFRSMKAVERYEILGILPQRKRKTEVKGKGVIITANNEIIVSTLFLN</sequence>
<keyword evidence="1 2" id="KW-0812">Transmembrane</keyword>